<dbReference type="AlphaFoldDB" id="A0A645EVM4"/>
<protein>
    <submittedName>
        <fullName evidence="1">Uncharacterized protein</fullName>
    </submittedName>
</protein>
<name>A0A645EVM4_9ZZZZ</name>
<accession>A0A645EVM4</accession>
<proteinExistence type="predicted"/>
<comment type="caution">
    <text evidence="1">The sequence shown here is derived from an EMBL/GenBank/DDBJ whole genome shotgun (WGS) entry which is preliminary data.</text>
</comment>
<organism evidence="1">
    <name type="scientific">bioreactor metagenome</name>
    <dbReference type="NCBI Taxonomy" id="1076179"/>
    <lineage>
        <taxon>unclassified sequences</taxon>
        <taxon>metagenomes</taxon>
        <taxon>ecological metagenomes</taxon>
    </lineage>
</organism>
<reference evidence="1" key="1">
    <citation type="submission" date="2019-08" db="EMBL/GenBank/DDBJ databases">
        <authorList>
            <person name="Kucharzyk K."/>
            <person name="Murdoch R.W."/>
            <person name="Higgins S."/>
            <person name="Loffler F."/>
        </authorList>
    </citation>
    <scope>NUCLEOTIDE SEQUENCE</scope>
</reference>
<evidence type="ECO:0000313" key="1">
    <source>
        <dbReference type="EMBL" id="MPN05259.1"/>
    </source>
</evidence>
<gene>
    <name evidence="1" type="ORF">SDC9_152509</name>
</gene>
<dbReference type="EMBL" id="VSSQ01051172">
    <property type="protein sequence ID" value="MPN05259.1"/>
    <property type="molecule type" value="Genomic_DNA"/>
</dbReference>
<sequence length="55" mass="6405">MKFGELEVDIDHIIIHRRYKFFILKCGDIIQSKIISYFPVGEISELELSRGCVGF</sequence>